<dbReference type="Pfam" id="PF01244">
    <property type="entry name" value="Peptidase_M19"/>
    <property type="match status" value="1"/>
</dbReference>
<keyword evidence="2" id="KW-0479">Metal-binding</keyword>
<keyword evidence="1 2" id="KW-0224">Dipeptidase</keyword>
<comment type="similarity">
    <text evidence="2">Belongs to the metallo-dependent hydrolases superfamily. Peptidase M19 family.</text>
</comment>
<dbReference type="EC" id="3.4.13.19" evidence="2"/>
<dbReference type="InterPro" id="IPR008257">
    <property type="entry name" value="Pept_M19"/>
</dbReference>
<keyword evidence="2" id="KW-0482">Metalloprotease</keyword>
<dbReference type="PANTHER" id="PTHR10443">
    <property type="entry name" value="MICROSOMAL DIPEPTIDASE"/>
    <property type="match status" value="1"/>
</dbReference>
<keyword evidence="3" id="KW-1133">Transmembrane helix</keyword>
<proteinExistence type="inferred from homology"/>
<dbReference type="AlphaFoldDB" id="A0AAN7CJM6"/>
<name>A0AAN7CJM6_9PEZI</name>
<keyword evidence="2" id="KW-0645">Protease</keyword>
<dbReference type="EMBL" id="MU860010">
    <property type="protein sequence ID" value="KAK4242272.1"/>
    <property type="molecule type" value="Genomic_DNA"/>
</dbReference>
<evidence type="ECO:0000313" key="4">
    <source>
        <dbReference type="EMBL" id="KAK4242272.1"/>
    </source>
</evidence>
<dbReference type="InterPro" id="IPR032466">
    <property type="entry name" value="Metal_Hydrolase"/>
</dbReference>
<dbReference type="CDD" id="cd01301">
    <property type="entry name" value="rDP_like"/>
    <property type="match status" value="1"/>
</dbReference>
<gene>
    <name evidence="4" type="ORF">C8A03DRAFT_40395</name>
</gene>
<dbReference type="GO" id="GO:0006508">
    <property type="term" value="P:proteolysis"/>
    <property type="evidence" value="ECO:0007669"/>
    <property type="project" value="UniProtKB-KW"/>
</dbReference>
<keyword evidence="5" id="KW-1185">Reference proteome</keyword>
<comment type="caution">
    <text evidence="4">The sequence shown here is derived from an EMBL/GenBank/DDBJ whole genome shotgun (WGS) entry which is preliminary data.</text>
</comment>
<evidence type="ECO:0000313" key="5">
    <source>
        <dbReference type="Proteomes" id="UP001303760"/>
    </source>
</evidence>
<feature type="transmembrane region" description="Helical" evidence="3">
    <location>
        <begin position="34"/>
        <end position="53"/>
    </location>
</feature>
<accession>A0AAN7CJM6</accession>
<sequence length="476" mass="52252">MKTAIPAPVTGTGFEAGDSGPVRRAQRLSPAARAAVYLILPLFLFSFFLHLPGHLPCPGHKLRPGKPQSIEERVKHILHRTPLIDGHNDLAILIRALYNNHIYNETFAKPFAEGGMPGHVDLPRLKAGMNGGAFWSVFWPCPENGSDYSDENYRSIVQDTFQQIDLLSRLRAAHPSVFSPPTLTRHEALQHFHHHGQLISPLGIEGLHQIGNSAAVLRQFHALGVRYATLTHNCGNRFADAALWERPLRKAPPVWGGVSPEGRRLIREMNRLGMIVDLAHTSVDTMLDALGAGKDDDGWEGSRAPVIFSHSSAYAVCPHPRNVPDEVLDLVRVKGGLVMVNFNPEFVSCVEAPNREDGLPDFYPQNATLQQVVRHVLYIGERIGFEHVGLGSDFDGIQDTPRGLEDVSKFPALVAELLRQGVSDEDAAKVVGGNLLRVWAEVDAVAEKMQKAGEPVLEDELPGLFSTGSHAVPKEL</sequence>
<keyword evidence="3" id="KW-0472">Membrane</keyword>
<keyword evidence="3" id="KW-0812">Transmembrane</keyword>
<reference evidence="4" key="2">
    <citation type="submission" date="2023-05" db="EMBL/GenBank/DDBJ databases">
        <authorList>
            <consortium name="Lawrence Berkeley National Laboratory"/>
            <person name="Steindorff A."/>
            <person name="Hensen N."/>
            <person name="Bonometti L."/>
            <person name="Westerberg I."/>
            <person name="Brannstrom I.O."/>
            <person name="Guillou S."/>
            <person name="Cros-Aarteil S."/>
            <person name="Calhoun S."/>
            <person name="Haridas S."/>
            <person name="Kuo A."/>
            <person name="Mondo S."/>
            <person name="Pangilinan J."/>
            <person name="Riley R."/>
            <person name="Labutti K."/>
            <person name="Andreopoulos B."/>
            <person name="Lipzen A."/>
            <person name="Chen C."/>
            <person name="Yanf M."/>
            <person name="Daum C."/>
            <person name="Ng V."/>
            <person name="Clum A."/>
            <person name="Ohm R."/>
            <person name="Martin F."/>
            <person name="Silar P."/>
            <person name="Natvig D."/>
            <person name="Lalanne C."/>
            <person name="Gautier V."/>
            <person name="Ament-Velasquez S.L."/>
            <person name="Kruys A."/>
            <person name="Hutchinson M.I."/>
            <person name="Powell A.J."/>
            <person name="Barry K."/>
            <person name="Miller A.N."/>
            <person name="Grigoriev I.V."/>
            <person name="Debuchy R."/>
            <person name="Gladieux P."/>
            <person name="Thoren M.H."/>
            <person name="Johannesson H."/>
        </authorList>
    </citation>
    <scope>NUCLEOTIDE SEQUENCE</scope>
    <source>
        <strain evidence="4">CBS 532.94</strain>
    </source>
</reference>
<dbReference type="Gene3D" id="3.20.20.140">
    <property type="entry name" value="Metal-dependent hydrolases"/>
    <property type="match status" value="1"/>
</dbReference>
<evidence type="ECO:0000256" key="2">
    <source>
        <dbReference type="RuleBase" id="RU341113"/>
    </source>
</evidence>
<evidence type="ECO:0000256" key="1">
    <source>
        <dbReference type="ARBA" id="ARBA00022997"/>
    </source>
</evidence>
<comment type="catalytic activity">
    <reaction evidence="2">
        <text>an L-aminoacyl-L-amino acid + H2O = 2 an L-alpha-amino acid</text>
        <dbReference type="Rhea" id="RHEA:48940"/>
        <dbReference type="ChEBI" id="CHEBI:15377"/>
        <dbReference type="ChEBI" id="CHEBI:59869"/>
        <dbReference type="ChEBI" id="CHEBI:77460"/>
        <dbReference type="EC" id="3.4.13.19"/>
    </reaction>
</comment>
<keyword evidence="2" id="KW-0378">Hydrolase</keyword>
<dbReference type="Proteomes" id="UP001303760">
    <property type="component" value="Unassembled WGS sequence"/>
</dbReference>
<dbReference type="GO" id="GO:0046872">
    <property type="term" value="F:metal ion binding"/>
    <property type="evidence" value="ECO:0007669"/>
    <property type="project" value="UniProtKB-UniRule"/>
</dbReference>
<dbReference type="PROSITE" id="PS51365">
    <property type="entry name" value="RENAL_DIPEPTIDASE_2"/>
    <property type="match status" value="1"/>
</dbReference>
<evidence type="ECO:0000256" key="3">
    <source>
        <dbReference type="SAM" id="Phobius"/>
    </source>
</evidence>
<dbReference type="GO" id="GO:0070573">
    <property type="term" value="F:metallodipeptidase activity"/>
    <property type="evidence" value="ECO:0007669"/>
    <property type="project" value="InterPro"/>
</dbReference>
<comment type="cofactor">
    <cofactor evidence="2">
        <name>Zn(2+)</name>
        <dbReference type="ChEBI" id="CHEBI:29105"/>
    </cofactor>
</comment>
<protein>
    <recommendedName>
        <fullName evidence="2">Dipeptidase</fullName>
        <ecNumber evidence="2">3.4.13.19</ecNumber>
    </recommendedName>
</protein>
<dbReference type="SUPFAM" id="SSF51556">
    <property type="entry name" value="Metallo-dependent hydrolases"/>
    <property type="match status" value="1"/>
</dbReference>
<reference evidence="4" key="1">
    <citation type="journal article" date="2023" name="Mol. Phylogenet. Evol.">
        <title>Genome-scale phylogeny and comparative genomics of the fungal order Sordariales.</title>
        <authorList>
            <person name="Hensen N."/>
            <person name="Bonometti L."/>
            <person name="Westerberg I."/>
            <person name="Brannstrom I.O."/>
            <person name="Guillou S."/>
            <person name="Cros-Aarteil S."/>
            <person name="Calhoun S."/>
            <person name="Haridas S."/>
            <person name="Kuo A."/>
            <person name="Mondo S."/>
            <person name="Pangilinan J."/>
            <person name="Riley R."/>
            <person name="LaButti K."/>
            <person name="Andreopoulos B."/>
            <person name="Lipzen A."/>
            <person name="Chen C."/>
            <person name="Yan M."/>
            <person name="Daum C."/>
            <person name="Ng V."/>
            <person name="Clum A."/>
            <person name="Steindorff A."/>
            <person name="Ohm R.A."/>
            <person name="Martin F."/>
            <person name="Silar P."/>
            <person name="Natvig D.O."/>
            <person name="Lalanne C."/>
            <person name="Gautier V."/>
            <person name="Ament-Velasquez S.L."/>
            <person name="Kruys A."/>
            <person name="Hutchinson M.I."/>
            <person name="Powell A.J."/>
            <person name="Barry K."/>
            <person name="Miller A.N."/>
            <person name="Grigoriev I.V."/>
            <person name="Debuchy R."/>
            <person name="Gladieux P."/>
            <person name="Hiltunen Thoren M."/>
            <person name="Johannesson H."/>
        </authorList>
    </citation>
    <scope>NUCLEOTIDE SEQUENCE</scope>
    <source>
        <strain evidence="4">CBS 532.94</strain>
    </source>
</reference>
<organism evidence="4 5">
    <name type="scientific">Achaetomium macrosporum</name>
    <dbReference type="NCBI Taxonomy" id="79813"/>
    <lineage>
        <taxon>Eukaryota</taxon>
        <taxon>Fungi</taxon>
        <taxon>Dikarya</taxon>
        <taxon>Ascomycota</taxon>
        <taxon>Pezizomycotina</taxon>
        <taxon>Sordariomycetes</taxon>
        <taxon>Sordariomycetidae</taxon>
        <taxon>Sordariales</taxon>
        <taxon>Chaetomiaceae</taxon>
        <taxon>Achaetomium</taxon>
    </lineage>
</organism>
<dbReference type="PANTHER" id="PTHR10443:SF12">
    <property type="entry name" value="DIPEPTIDASE"/>
    <property type="match status" value="1"/>
</dbReference>
<keyword evidence="2" id="KW-0862">Zinc</keyword>